<evidence type="ECO:0000313" key="2">
    <source>
        <dbReference type="Proteomes" id="UP001149140"/>
    </source>
</evidence>
<protein>
    <submittedName>
        <fullName evidence="1">Uncharacterized protein</fullName>
    </submittedName>
</protein>
<comment type="caution">
    <text evidence="1">The sequence shown here is derived from an EMBL/GenBank/DDBJ whole genome shotgun (WGS) entry which is preliminary data.</text>
</comment>
<keyword evidence="2" id="KW-1185">Reference proteome</keyword>
<sequence length="241" mass="24421">MLGPDTLVAAAIQGAAPRVGDVFYLRLTGVELGDPCTGGTSVLPELLPLNGVSTAIDAAHPVLLRYEAFDGGNVADDAVVVKAGQTGGTEFDAISTRAPQGEPFPIATGNGKLELYVPLRATRRTTAADILTVANLIGNASTPAMIQATVGLPSSAPAKPVPKVGAKLALTVTTVPGAKVTATLTSGKKTIGSAKGTVAANSTVTLKPKAKRGYKRAKLTLTTVLSDGSRAPDLSKTLAIR</sequence>
<dbReference type="RefSeq" id="WP_270040730.1">
    <property type="nucleotide sequence ID" value="NZ_JAPDOD010000012.1"/>
</dbReference>
<accession>A0A9X3MS02</accession>
<dbReference type="AlphaFoldDB" id="A0A9X3MS02"/>
<gene>
    <name evidence="1" type="ORF">OM076_14655</name>
</gene>
<evidence type="ECO:0000313" key="1">
    <source>
        <dbReference type="EMBL" id="MDA0161514.1"/>
    </source>
</evidence>
<organism evidence="1 2">
    <name type="scientific">Solirubrobacter ginsenosidimutans</name>
    <dbReference type="NCBI Taxonomy" id="490573"/>
    <lineage>
        <taxon>Bacteria</taxon>
        <taxon>Bacillati</taxon>
        <taxon>Actinomycetota</taxon>
        <taxon>Thermoleophilia</taxon>
        <taxon>Solirubrobacterales</taxon>
        <taxon>Solirubrobacteraceae</taxon>
        <taxon>Solirubrobacter</taxon>
    </lineage>
</organism>
<reference evidence="1" key="1">
    <citation type="submission" date="2022-10" db="EMBL/GenBank/DDBJ databases">
        <title>The WGS of Solirubrobacter ginsenosidimutans DSM 21036.</title>
        <authorList>
            <person name="Jiang Z."/>
        </authorList>
    </citation>
    <scope>NUCLEOTIDE SEQUENCE</scope>
    <source>
        <strain evidence="1">DSM 21036</strain>
    </source>
</reference>
<dbReference type="Proteomes" id="UP001149140">
    <property type="component" value="Unassembled WGS sequence"/>
</dbReference>
<name>A0A9X3MS02_9ACTN</name>
<dbReference type="EMBL" id="JAPDOD010000012">
    <property type="protein sequence ID" value="MDA0161514.1"/>
    <property type="molecule type" value="Genomic_DNA"/>
</dbReference>
<proteinExistence type="predicted"/>